<name>A0AAE8MTP0_9PEZI</name>
<accession>A0AAE8MTP0</accession>
<comment type="caution">
    <text evidence="1">The sequence shown here is derived from an EMBL/GenBank/DDBJ whole genome shotgun (WGS) entry which is preliminary data.</text>
</comment>
<evidence type="ECO:0000313" key="1">
    <source>
        <dbReference type="EMBL" id="SPO00296.1"/>
    </source>
</evidence>
<dbReference type="EMBL" id="ONZQ02000003">
    <property type="protein sequence ID" value="SPO00296.1"/>
    <property type="molecule type" value="Genomic_DNA"/>
</dbReference>
<keyword evidence="2" id="KW-1185">Reference proteome</keyword>
<dbReference type="AlphaFoldDB" id="A0AAE8MTP0"/>
<gene>
    <name evidence="1" type="ORF">DNG_03141</name>
</gene>
<organism evidence="1 2">
    <name type="scientific">Cephalotrichum gorgonifer</name>
    <dbReference type="NCBI Taxonomy" id="2041049"/>
    <lineage>
        <taxon>Eukaryota</taxon>
        <taxon>Fungi</taxon>
        <taxon>Dikarya</taxon>
        <taxon>Ascomycota</taxon>
        <taxon>Pezizomycotina</taxon>
        <taxon>Sordariomycetes</taxon>
        <taxon>Hypocreomycetidae</taxon>
        <taxon>Microascales</taxon>
        <taxon>Microascaceae</taxon>
        <taxon>Cephalotrichum</taxon>
    </lineage>
</organism>
<protein>
    <submittedName>
        <fullName evidence="1">Uncharacterized protein</fullName>
    </submittedName>
</protein>
<reference evidence="1" key="1">
    <citation type="submission" date="2018-03" db="EMBL/GenBank/DDBJ databases">
        <authorList>
            <person name="Guldener U."/>
        </authorList>
    </citation>
    <scope>NUCLEOTIDE SEQUENCE</scope>
</reference>
<proteinExistence type="predicted"/>
<evidence type="ECO:0000313" key="2">
    <source>
        <dbReference type="Proteomes" id="UP001187682"/>
    </source>
</evidence>
<dbReference type="Proteomes" id="UP001187682">
    <property type="component" value="Unassembled WGS sequence"/>
</dbReference>
<sequence>MAADPQLQSAFITRLPREIRDRIYLELWRPCGLRQHIFWHWHSGKADTSHFYRWPCTTEFHPEDPVQKDVEALRSKLGIPVGETIWDETYAPRLRSSWQNHWACYERGEEFISGGEVGDTYDVFSWYIDKGCWTEHPCYAPRHSPYIPMLLSCKVVSSECLQSIYSSTTFIFTELQCLQFFVGYCQKPVNPKLDIQPTQPPAFFKYARKLELSLPADFPVAIPCVVPELSKQEHLHDVYDFHWLWLDKFHSLSSVKIWIASRKCVSDALKRKNIV</sequence>